<evidence type="ECO:0000313" key="9">
    <source>
        <dbReference type="EMBL" id="KAA0153875.1"/>
    </source>
</evidence>
<evidence type="ECO:0000313" key="12">
    <source>
        <dbReference type="Proteomes" id="UP000323011"/>
    </source>
</evidence>
<dbReference type="PANTHER" id="PTHR10981">
    <property type="entry name" value="BATTENIN"/>
    <property type="match status" value="1"/>
</dbReference>
<dbReference type="Proteomes" id="UP000322899">
    <property type="component" value="Unassembled WGS sequence"/>
</dbReference>
<evidence type="ECO:0000256" key="2">
    <source>
        <dbReference type="ARBA" id="ARBA00007467"/>
    </source>
</evidence>
<feature type="transmembrane region" description="Helical" evidence="7">
    <location>
        <begin position="426"/>
        <end position="445"/>
    </location>
</feature>
<dbReference type="PANTHER" id="PTHR10981:SF0">
    <property type="entry name" value="BATTENIN"/>
    <property type="match status" value="1"/>
</dbReference>
<dbReference type="GO" id="GO:0016020">
    <property type="term" value="C:membrane"/>
    <property type="evidence" value="ECO:0007669"/>
    <property type="project" value="UniProtKB-UniRule"/>
</dbReference>
<keyword evidence="6 7" id="KW-0472">Membrane</keyword>
<feature type="region of interest" description="Disordered" evidence="8">
    <location>
        <begin position="252"/>
        <end position="314"/>
    </location>
</feature>
<evidence type="ECO:0000256" key="6">
    <source>
        <dbReference type="ARBA" id="ARBA00023136"/>
    </source>
</evidence>
<sequence length="499" mass="52388">MADREAVVDGYARRGASGDGMGVTDESTDSLLAMPEAEPADSSGETWRNWAAWWVMGLTNNVGYVVFLTAAEAIIAGGAGIVLAADILPVIVIKPTAPFWAHYMPYSVRYALCGAFSAASFLLAALCEPVELKLLGVVCAAISSGWGEVTSLAMLAFYKESAVTAWSSGTGFAGVAGAGFYVMFTSAFGISDRTTLLIGLIFPLMYVLCYFVALGPGTVFAEPEPSPSSASDGVPDESPYAAGAPVAGAGKLHQHASSGSVGPGLELEHTEGSDGPGASMVGRPRQGDTTRLVNPPGHGTKKGLAEPAGTRGMESCDATKTMTTAQRLTALRSLLPVMTWLFVVYFAEYTINSGVAGTLSFPNDGLPKHDFYKRAQLVYQAGVFISRSSGQLLPINTLWPMPLGQTIMLVVFIIQSCTQFIGSSWIMFALVLFEGLLGGAVYVNAFRKIRAESPPHLREFYLGAASVADTAGISVASGVSVWLEPFLDGVRKSSGLPVA</sequence>
<keyword evidence="12" id="KW-1185">Reference proteome</keyword>
<evidence type="ECO:0000256" key="1">
    <source>
        <dbReference type="ARBA" id="ARBA00004127"/>
    </source>
</evidence>
<protein>
    <recommendedName>
        <fullName evidence="13">Battenin</fullName>
    </recommendedName>
</protein>
<dbReference type="EMBL" id="VLTO01000028">
    <property type="protein sequence ID" value="KAA0173912.1"/>
    <property type="molecule type" value="Genomic_DNA"/>
</dbReference>
<evidence type="ECO:0000256" key="3">
    <source>
        <dbReference type="ARBA" id="ARBA00022448"/>
    </source>
</evidence>
<evidence type="ECO:0000256" key="4">
    <source>
        <dbReference type="ARBA" id="ARBA00022692"/>
    </source>
</evidence>
<gene>
    <name evidence="10" type="ORF">FNF27_04670</name>
    <name evidence="9" type="ORF">FNF29_02865</name>
</gene>
<evidence type="ECO:0000313" key="10">
    <source>
        <dbReference type="EMBL" id="KAA0173912.1"/>
    </source>
</evidence>
<evidence type="ECO:0000256" key="7">
    <source>
        <dbReference type="RuleBase" id="RU361113"/>
    </source>
</evidence>
<dbReference type="Proteomes" id="UP000323011">
    <property type="component" value="Unassembled WGS sequence"/>
</dbReference>
<keyword evidence="5 7" id="KW-1133">Transmembrane helix</keyword>
<organism evidence="9 12">
    <name type="scientific">Cafeteria roenbergensis</name>
    <name type="common">Marine flagellate</name>
    <dbReference type="NCBI Taxonomy" id="33653"/>
    <lineage>
        <taxon>Eukaryota</taxon>
        <taxon>Sar</taxon>
        <taxon>Stramenopiles</taxon>
        <taxon>Bigyra</taxon>
        <taxon>Opalozoa</taxon>
        <taxon>Bicosoecida</taxon>
        <taxon>Cafeteriaceae</taxon>
        <taxon>Cafeteria</taxon>
    </lineage>
</organism>
<dbReference type="OrthoDB" id="5965864at2759"/>
<dbReference type="PRINTS" id="PR01315">
    <property type="entry name" value="BATTENIN"/>
</dbReference>
<feature type="transmembrane region" description="Helical" evidence="7">
    <location>
        <begin position="106"/>
        <end position="126"/>
    </location>
</feature>
<keyword evidence="4 7" id="KW-0812">Transmembrane</keyword>
<dbReference type="AlphaFoldDB" id="A0A5A8CLG9"/>
<feature type="transmembrane region" description="Helical" evidence="7">
    <location>
        <begin position="62"/>
        <end position="85"/>
    </location>
</feature>
<dbReference type="SUPFAM" id="SSF103473">
    <property type="entry name" value="MFS general substrate transporter"/>
    <property type="match status" value="1"/>
</dbReference>
<feature type="transmembrane region" description="Helical" evidence="7">
    <location>
        <begin position="329"/>
        <end position="347"/>
    </location>
</feature>
<comment type="similarity">
    <text evidence="2 7">Belongs to the battenin family.</text>
</comment>
<dbReference type="InterPro" id="IPR036259">
    <property type="entry name" value="MFS_trans_sf"/>
</dbReference>
<keyword evidence="3" id="KW-0813">Transport</keyword>
<evidence type="ECO:0000256" key="5">
    <source>
        <dbReference type="ARBA" id="ARBA00022989"/>
    </source>
</evidence>
<dbReference type="EMBL" id="VLTN01000014">
    <property type="protein sequence ID" value="KAA0153875.1"/>
    <property type="molecule type" value="Genomic_DNA"/>
</dbReference>
<dbReference type="GO" id="GO:0005773">
    <property type="term" value="C:vacuole"/>
    <property type="evidence" value="ECO:0007669"/>
    <property type="project" value="UniProtKB-ARBA"/>
</dbReference>
<feature type="transmembrane region" description="Helical" evidence="7">
    <location>
        <begin position="132"/>
        <end position="158"/>
    </location>
</feature>
<dbReference type="GO" id="GO:0051453">
    <property type="term" value="P:regulation of intracellular pH"/>
    <property type="evidence" value="ECO:0007669"/>
    <property type="project" value="TreeGrafter"/>
</dbReference>
<name>A0A5A8CLG9_CAFRO</name>
<dbReference type="OMA" id="WLCNWQV"/>
<reference evidence="11 12" key="1">
    <citation type="submission" date="2019-07" db="EMBL/GenBank/DDBJ databases">
        <title>Genomes of Cafeteria roenbergensis.</title>
        <authorList>
            <person name="Fischer M.G."/>
            <person name="Hackl T."/>
            <person name="Roman M."/>
        </authorList>
    </citation>
    <scope>NUCLEOTIDE SEQUENCE [LARGE SCALE GENOMIC DNA]</scope>
    <source>
        <strain evidence="9 12">BVI</strain>
        <strain evidence="10 11">E4-10P</strain>
    </source>
</reference>
<comment type="caution">
    <text evidence="9">The sequence shown here is derived from an EMBL/GenBank/DDBJ whole genome shotgun (WGS) entry which is preliminary data.</text>
</comment>
<proteinExistence type="inferred from homology"/>
<feature type="transmembrane region" description="Helical" evidence="7">
    <location>
        <begin position="397"/>
        <end position="414"/>
    </location>
</feature>
<dbReference type="GO" id="GO:0012505">
    <property type="term" value="C:endomembrane system"/>
    <property type="evidence" value="ECO:0007669"/>
    <property type="project" value="UniProtKB-SubCell"/>
</dbReference>
<feature type="transmembrane region" description="Helical" evidence="7">
    <location>
        <begin position="170"/>
        <end position="190"/>
    </location>
</feature>
<evidence type="ECO:0008006" key="13">
    <source>
        <dbReference type="Google" id="ProtNLM"/>
    </source>
</evidence>
<evidence type="ECO:0000256" key="8">
    <source>
        <dbReference type="SAM" id="MobiDB-lite"/>
    </source>
</evidence>
<accession>A0A5A8CLG9</accession>
<dbReference type="Pfam" id="PF02487">
    <property type="entry name" value="CLN3"/>
    <property type="match status" value="1"/>
</dbReference>
<comment type="subcellular location">
    <subcellularLocation>
        <location evidence="1">Endomembrane system</location>
        <topology evidence="1">Multi-pass membrane protein</topology>
    </subcellularLocation>
</comment>
<dbReference type="InterPro" id="IPR003492">
    <property type="entry name" value="Battenin_disease_Cln3"/>
</dbReference>
<evidence type="ECO:0000313" key="11">
    <source>
        <dbReference type="Proteomes" id="UP000322899"/>
    </source>
</evidence>
<feature type="transmembrane region" description="Helical" evidence="7">
    <location>
        <begin position="196"/>
        <end position="221"/>
    </location>
</feature>